<dbReference type="EMBL" id="GHES01030285">
    <property type="protein sequence ID" value="MPA60844.1"/>
    <property type="molecule type" value="Transcribed_RNA"/>
</dbReference>
<feature type="compositionally biased region" description="Basic residues" evidence="1">
    <location>
        <begin position="41"/>
        <end position="60"/>
    </location>
</feature>
<reference evidence="2" key="1">
    <citation type="submission" date="2019-08" db="EMBL/GenBank/DDBJ databases">
        <title>Reference gene set and small RNA set construction with multiple tissues from Davidia involucrata Baill.</title>
        <authorList>
            <person name="Yang H."/>
            <person name="Zhou C."/>
            <person name="Li G."/>
            <person name="Wang J."/>
            <person name="Gao P."/>
            <person name="Wang M."/>
            <person name="Wang R."/>
            <person name="Zhao Y."/>
        </authorList>
    </citation>
    <scope>NUCLEOTIDE SEQUENCE</scope>
    <source>
        <tissue evidence="2">Mixed with DoveR01_LX</tissue>
    </source>
</reference>
<organism evidence="2">
    <name type="scientific">Davidia involucrata</name>
    <name type="common">Dove tree</name>
    <dbReference type="NCBI Taxonomy" id="16924"/>
    <lineage>
        <taxon>Eukaryota</taxon>
        <taxon>Viridiplantae</taxon>
        <taxon>Streptophyta</taxon>
        <taxon>Embryophyta</taxon>
        <taxon>Tracheophyta</taxon>
        <taxon>Spermatophyta</taxon>
        <taxon>Magnoliopsida</taxon>
        <taxon>eudicotyledons</taxon>
        <taxon>Gunneridae</taxon>
        <taxon>Pentapetalae</taxon>
        <taxon>asterids</taxon>
        <taxon>Cornales</taxon>
        <taxon>Nyssaceae</taxon>
        <taxon>Davidia</taxon>
    </lineage>
</organism>
<feature type="region of interest" description="Disordered" evidence="1">
    <location>
        <begin position="210"/>
        <end position="230"/>
    </location>
</feature>
<evidence type="ECO:0000256" key="1">
    <source>
        <dbReference type="SAM" id="MobiDB-lite"/>
    </source>
</evidence>
<feature type="compositionally biased region" description="Basic and acidic residues" evidence="1">
    <location>
        <begin position="96"/>
        <end position="115"/>
    </location>
</feature>
<feature type="compositionally biased region" description="Basic and acidic residues" evidence="1">
    <location>
        <begin position="27"/>
        <end position="40"/>
    </location>
</feature>
<accession>A0A5B7AWZ6</accession>
<protein>
    <submittedName>
        <fullName evidence="2">Uncharacterized protein</fullName>
    </submittedName>
</protein>
<dbReference type="PANTHER" id="PTHR34660">
    <property type="entry name" value="MYB-LIKE PROTEIN X"/>
    <property type="match status" value="1"/>
</dbReference>
<sequence length="326" mass="37116">MSRCLPYPPLGYSLKSATNEALIESIKLQREREKAKAERKKEKKREKKEKKRGREGKKKQNPSEIDHVEERKLNSEKIHKGEKSRFDLKGGYTQQRRVDEAEQLERSSLTEEHEQPCSQNPCYSSDSTQNSNKRRKHASPLNGSHNLGKIIRIRLPLQNHKPPDTLVSKGWPSSTSGRTDLPAQQKYGVTPGLSEGEFCSFSMGTDIVLQDQTPRPDKEPSSTSGRTGIFAEDDSQTASLSTLFENDMQRAESLYKDLAENWVLQSEQTDFDDQEWLFGRKQGDRPVGDRFRPSNDLSCYGSSTLWPCAQYLPDADIYALPFTVPF</sequence>
<name>A0A5B7AWZ6_DAVIN</name>
<feature type="region of interest" description="Disordered" evidence="1">
    <location>
        <begin position="27"/>
        <end position="183"/>
    </location>
</feature>
<evidence type="ECO:0000313" key="2">
    <source>
        <dbReference type="EMBL" id="MPA60844.1"/>
    </source>
</evidence>
<proteinExistence type="predicted"/>
<dbReference type="PANTHER" id="PTHR34660:SF7">
    <property type="entry name" value="DNA LIGASE-LIKE PROTEIN"/>
    <property type="match status" value="1"/>
</dbReference>
<feature type="compositionally biased region" description="Polar residues" evidence="1">
    <location>
        <begin position="116"/>
        <end position="131"/>
    </location>
</feature>
<feature type="compositionally biased region" description="Basic and acidic residues" evidence="1">
    <location>
        <begin position="64"/>
        <end position="88"/>
    </location>
</feature>
<gene>
    <name evidence="2" type="ORF">Din_030285</name>
</gene>
<dbReference type="AlphaFoldDB" id="A0A5B7AWZ6"/>